<evidence type="ECO:0000256" key="6">
    <source>
        <dbReference type="ARBA" id="ARBA00023098"/>
    </source>
</evidence>
<dbReference type="GO" id="GO:0006793">
    <property type="term" value="P:phosphorus metabolic process"/>
    <property type="evidence" value="ECO:0007669"/>
    <property type="project" value="UniProtKB-ARBA"/>
</dbReference>
<comment type="similarity">
    <text evidence="2">Belongs to the phospholipase D family.</text>
</comment>
<evidence type="ECO:0000256" key="3">
    <source>
        <dbReference type="ARBA" id="ARBA00012027"/>
    </source>
</evidence>
<dbReference type="PANTHER" id="PTHR43856">
    <property type="entry name" value="CARDIOLIPIN HYDROLASE"/>
    <property type="match status" value="1"/>
</dbReference>
<keyword evidence="4" id="KW-0378">Hydrolase</keyword>
<dbReference type="PANTHER" id="PTHR43856:SF1">
    <property type="entry name" value="MITOCHONDRIAL CARDIOLIPIN HYDROLASE"/>
    <property type="match status" value="1"/>
</dbReference>
<keyword evidence="5" id="KW-0442">Lipid degradation</keyword>
<feature type="domain" description="PLD phosphodiesterase" evidence="7">
    <location>
        <begin position="82"/>
        <end position="109"/>
    </location>
</feature>
<comment type="catalytic activity">
    <reaction evidence="1">
        <text>a 1,2-diacyl-sn-glycero-3-phosphocholine + H2O = a 1,2-diacyl-sn-glycero-3-phosphate + choline + H(+)</text>
        <dbReference type="Rhea" id="RHEA:14445"/>
        <dbReference type="ChEBI" id="CHEBI:15354"/>
        <dbReference type="ChEBI" id="CHEBI:15377"/>
        <dbReference type="ChEBI" id="CHEBI:15378"/>
        <dbReference type="ChEBI" id="CHEBI:57643"/>
        <dbReference type="ChEBI" id="CHEBI:58608"/>
        <dbReference type="EC" id="3.1.4.4"/>
    </reaction>
</comment>
<dbReference type="SUPFAM" id="SSF56024">
    <property type="entry name" value="Phospholipase D/nuclease"/>
    <property type="match status" value="1"/>
</dbReference>
<dbReference type="GO" id="GO:0016042">
    <property type="term" value="P:lipid catabolic process"/>
    <property type="evidence" value="ECO:0007669"/>
    <property type="project" value="UniProtKB-KW"/>
</dbReference>
<proteinExistence type="inferred from homology"/>
<evidence type="ECO:0000259" key="7">
    <source>
        <dbReference type="PROSITE" id="PS50035"/>
    </source>
</evidence>
<name>A0A3S0D6I1_9FLAO</name>
<dbReference type="Proteomes" id="UP000267585">
    <property type="component" value="Unassembled WGS sequence"/>
</dbReference>
<dbReference type="EMBL" id="RQPJ01000003">
    <property type="protein sequence ID" value="RTE54123.1"/>
    <property type="molecule type" value="Genomic_DNA"/>
</dbReference>
<sequence length="255" mass="30047">MEVHFDNIKENIINEINCAKFSIYVCVAWVSENFIIKELTNCLKLGIQVELLVNYDDKFDYSKHKFEDFISNGGRLFLFDTNTKLMHNKFCILDLSTTITGSFNWTYSGTKHEENIIIERKNIDYAHLFAKQFVKLKRQSTLFSNFFTGNADLYRHVKVSYETKESSHPGLHSLTLVFREGSKEFTTTVLKSKFEEALGHKNYPREILGFWKLTTEYFSDQFTGEQMLEFYEFICVENRFKGILRVDLDDKFGRK</sequence>
<dbReference type="Gene3D" id="3.30.870.10">
    <property type="entry name" value="Endonuclease Chain A"/>
    <property type="match status" value="1"/>
</dbReference>
<dbReference type="GO" id="GO:0016891">
    <property type="term" value="F:RNA endonuclease activity producing 5'-phosphomonoesters, hydrolytic mechanism"/>
    <property type="evidence" value="ECO:0007669"/>
    <property type="project" value="TreeGrafter"/>
</dbReference>
<reference evidence="8 9" key="1">
    <citation type="submission" date="2018-11" db="EMBL/GenBank/DDBJ databases">
        <title>Arenibacter aquaticus sp.nov., a marine bacterium isolated from surface seawater in the South China Sea.</title>
        <authorList>
            <person name="Guo J."/>
            <person name="Sun J."/>
        </authorList>
    </citation>
    <scope>NUCLEOTIDE SEQUENCE [LARGE SCALE GENOMIC DNA]</scope>
    <source>
        <strain evidence="8 9">GUO666</strain>
    </source>
</reference>
<evidence type="ECO:0000313" key="9">
    <source>
        <dbReference type="Proteomes" id="UP000267585"/>
    </source>
</evidence>
<dbReference type="GO" id="GO:0004630">
    <property type="term" value="F:phospholipase D activity"/>
    <property type="evidence" value="ECO:0007669"/>
    <property type="project" value="UniProtKB-EC"/>
</dbReference>
<comment type="caution">
    <text evidence="8">The sequence shown here is derived from an EMBL/GenBank/DDBJ whole genome shotgun (WGS) entry which is preliminary data.</text>
</comment>
<gene>
    <name evidence="8" type="ORF">EHW67_09375</name>
</gene>
<protein>
    <recommendedName>
        <fullName evidence="3">phospholipase D</fullName>
        <ecNumber evidence="3">3.1.4.4</ecNumber>
    </recommendedName>
</protein>
<dbReference type="InterPro" id="IPR001736">
    <property type="entry name" value="PLipase_D/transphosphatidylase"/>
</dbReference>
<dbReference type="InterPro" id="IPR025202">
    <property type="entry name" value="PLD-like_dom"/>
</dbReference>
<dbReference type="InterPro" id="IPR051406">
    <property type="entry name" value="PLD_domain"/>
</dbReference>
<dbReference type="PROSITE" id="PS50035">
    <property type="entry name" value="PLD"/>
    <property type="match status" value="1"/>
</dbReference>
<dbReference type="RefSeq" id="WP_126162111.1">
    <property type="nucleotide sequence ID" value="NZ_RQPJ01000003.1"/>
</dbReference>
<evidence type="ECO:0000256" key="5">
    <source>
        <dbReference type="ARBA" id="ARBA00022963"/>
    </source>
</evidence>
<evidence type="ECO:0000313" key="8">
    <source>
        <dbReference type="EMBL" id="RTE54123.1"/>
    </source>
</evidence>
<evidence type="ECO:0000256" key="1">
    <source>
        <dbReference type="ARBA" id="ARBA00000798"/>
    </source>
</evidence>
<dbReference type="AlphaFoldDB" id="A0A3S0D6I1"/>
<keyword evidence="9" id="KW-1185">Reference proteome</keyword>
<accession>A0A3S0D6I1</accession>
<organism evidence="8 9">
    <name type="scientific">Arenibacter aquaticus</name>
    <dbReference type="NCBI Taxonomy" id="2489054"/>
    <lineage>
        <taxon>Bacteria</taxon>
        <taxon>Pseudomonadati</taxon>
        <taxon>Bacteroidota</taxon>
        <taxon>Flavobacteriia</taxon>
        <taxon>Flavobacteriales</taxon>
        <taxon>Flavobacteriaceae</taxon>
        <taxon>Arenibacter</taxon>
    </lineage>
</organism>
<evidence type="ECO:0000256" key="2">
    <source>
        <dbReference type="ARBA" id="ARBA00008664"/>
    </source>
</evidence>
<dbReference type="OrthoDB" id="9762009at2"/>
<dbReference type="Pfam" id="PF13091">
    <property type="entry name" value="PLDc_2"/>
    <property type="match status" value="1"/>
</dbReference>
<dbReference type="EC" id="3.1.4.4" evidence="3"/>
<keyword evidence="6" id="KW-0443">Lipid metabolism</keyword>
<evidence type="ECO:0000256" key="4">
    <source>
        <dbReference type="ARBA" id="ARBA00022801"/>
    </source>
</evidence>